<organism evidence="1 2">
    <name type="scientific">Tigriopus californicus</name>
    <name type="common">Marine copepod</name>
    <dbReference type="NCBI Taxonomy" id="6832"/>
    <lineage>
        <taxon>Eukaryota</taxon>
        <taxon>Metazoa</taxon>
        <taxon>Ecdysozoa</taxon>
        <taxon>Arthropoda</taxon>
        <taxon>Crustacea</taxon>
        <taxon>Multicrustacea</taxon>
        <taxon>Hexanauplia</taxon>
        <taxon>Copepoda</taxon>
        <taxon>Harpacticoida</taxon>
        <taxon>Harpacticidae</taxon>
        <taxon>Tigriopus</taxon>
    </lineage>
</organism>
<dbReference type="EMBL" id="VCGU01000459">
    <property type="protein sequence ID" value="TRY61814.1"/>
    <property type="molecule type" value="Genomic_DNA"/>
</dbReference>
<proteinExistence type="predicted"/>
<protein>
    <submittedName>
        <fullName evidence="1">Uncharacterized protein</fullName>
    </submittedName>
</protein>
<evidence type="ECO:0000313" key="1">
    <source>
        <dbReference type="EMBL" id="TRY61814.1"/>
    </source>
</evidence>
<accession>A0A553N8P6</accession>
<dbReference type="Proteomes" id="UP000318571">
    <property type="component" value="Chromosome 8"/>
</dbReference>
<dbReference type="AlphaFoldDB" id="A0A553N8P6"/>
<comment type="caution">
    <text evidence="1">The sequence shown here is derived from an EMBL/GenBank/DDBJ whole genome shotgun (WGS) entry which is preliminary data.</text>
</comment>
<reference evidence="1 2" key="1">
    <citation type="journal article" date="2018" name="Nat. Ecol. Evol.">
        <title>Genomic signatures of mitonuclear coevolution across populations of Tigriopus californicus.</title>
        <authorList>
            <person name="Barreto F.S."/>
            <person name="Watson E.T."/>
            <person name="Lima T.G."/>
            <person name="Willett C.S."/>
            <person name="Edmands S."/>
            <person name="Li W."/>
            <person name="Burton R.S."/>
        </authorList>
    </citation>
    <scope>NUCLEOTIDE SEQUENCE [LARGE SCALE GENOMIC DNA]</scope>
    <source>
        <strain evidence="1 2">San Diego</strain>
    </source>
</reference>
<name>A0A553N8P6_TIGCA</name>
<gene>
    <name evidence="1" type="ORF">TCAL_16267</name>
</gene>
<evidence type="ECO:0000313" key="2">
    <source>
        <dbReference type="Proteomes" id="UP000318571"/>
    </source>
</evidence>
<keyword evidence="2" id="KW-1185">Reference proteome</keyword>
<sequence>LFSIFNIVTFKVKRGLHDNGSWKSGRNMLDGNRVLCQRWICVWQLRRRYLFKTHFQNILSGIPQRFNFLFLPGFGVCCLFSVSGECSGDQTISQNCTYIQNNGYPAADTTVSETCEYNFERICDRECGDTADAITVTSPFSSSPFAFPPIVCGTLTGQHSKF</sequence>
<feature type="non-terminal residue" evidence="1">
    <location>
        <position position="1"/>
    </location>
</feature>